<reference evidence="14" key="2">
    <citation type="submission" date="2021-04" db="EMBL/GenBank/DDBJ databases">
        <authorList>
            <person name="Gilroy R."/>
        </authorList>
    </citation>
    <scope>NUCLEOTIDE SEQUENCE</scope>
    <source>
        <strain evidence="14">5032</strain>
    </source>
</reference>
<comment type="pathway">
    <text evidence="2 11">Cofactor biosynthesis; NAD(+) biosynthesis; deamido-NAD(+) from nicotinate D-ribonucleotide: step 1/1.</text>
</comment>
<dbReference type="GO" id="GO:0005524">
    <property type="term" value="F:ATP binding"/>
    <property type="evidence" value="ECO:0007669"/>
    <property type="project" value="UniProtKB-KW"/>
</dbReference>
<dbReference type="HAMAP" id="MF_00244">
    <property type="entry name" value="NaMN_adenylyltr"/>
    <property type="match status" value="1"/>
</dbReference>
<evidence type="ECO:0000256" key="5">
    <source>
        <dbReference type="ARBA" id="ARBA00022679"/>
    </source>
</evidence>
<evidence type="ECO:0000256" key="10">
    <source>
        <dbReference type="ARBA" id="ARBA00048721"/>
    </source>
</evidence>
<dbReference type="Proteomes" id="UP000823821">
    <property type="component" value="Unassembled WGS sequence"/>
</dbReference>
<comment type="caution">
    <text evidence="14">The sequence shown here is derived from an EMBL/GenBank/DDBJ whole genome shotgun (WGS) entry which is preliminary data.</text>
</comment>
<dbReference type="PANTHER" id="PTHR39321">
    <property type="entry name" value="NICOTINATE-NUCLEOTIDE ADENYLYLTRANSFERASE-RELATED"/>
    <property type="match status" value="1"/>
</dbReference>
<evidence type="ECO:0000256" key="4">
    <source>
        <dbReference type="ARBA" id="ARBA00022642"/>
    </source>
</evidence>
<dbReference type="InterPro" id="IPR004821">
    <property type="entry name" value="Cyt_trans-like"/>
</dbReference>
<proteinExistence type="inferred from homology"/>
<evidence type="ECO:0000313" key="14">
    <source>
        <dbReference type="EMBL" id="HJA78143.1"/>
    </source>
</evidence>
<evidence type="ECO:0000256" key="8">
    <source>
        <dbReference type="ARBA" id="ARBA00022840"/>
    </source>
</evidence>
<dbReference type="SUPFAM" id="SSF52374">
    <property type="entry name" value="Nucleotidylyl transferase"/>
    <property type="match status" value="1"/>
</dbReference>
<keyword evidence="6 11" id="KW-0548">Nucleotidyltransferase</keyword>
<dbReference type="PANTHER" id="PTHR39321:SF3">
    <property type="entry name" value="PHOSPHOPANTETHEINE ADENYLYLTRANSFERASE"/>
    <property type="match status" value="1"/>
</dbReference>
<evidence type="ECO:0000256" key="3">
    <source>
        <dbReference type="ARBA" id="ARBA00009014"/>
    </source>
</evidence>
<evidence type="ECO:0000256" key="9">
    <source>
        <dbReference type="ARBA" id="ARBA00023027"/>
    </source>
</evidence>
<evidence type="ECO:0000256" key="12">
    <source>
        <dbReference type="SAM" id="MobiDB-lite"/>
    </source>
</evidence>
<dbReference type="GO" id="GO:0009435">
    <property type="term" value="P:NAD+ biosynthetic process"/>
    <property type="evidence" value="ECO:0007669"/>
    <property type="project" value="UniProtKB-UniRule"/>
</dbReference>
<reference evidence="14" key="1">
    <citation type="journal article" date="2021" name="PeerJ">
        <title>Extensive microbial diversity within the chicken gut microbiome revealed by metagenomics and culture.</title>
        <authorList>
            <person name="Gilroy R."/>
            <person name="Ravi A."/>
            <person name="Getino M."/>
            <person name="Pursley I."/>
            <person name="Horton D.L."/>
            <person name="Alikhan N.F."/>
            <person name="Baker D."/>
            <person name="Gharbi K."/>
            <person name="Hall N."/>
            <person name="Watson M."/>
            <person name="Adriaenssens E.M."/>
            <person name="Foster-Nyarko E."/>
            <person name="Jarju S."/>
            <person name="Secka A."/>
            <person name="Antonio M."/>
            <person name="Oren A."/>
            <person name="Chaudhuri R.R."/>
            <person name="La Ragione R."/>
            <person name="Hildebrand F."/>
            <person name="Pallen M.J."/>
        </authorList>
    </citation>
    <scope>NUCLEOTIDE SEQUENCE</scope>
    <source>
        <strain evidence="14">5032</strain>
    </source>
</reference>
<accession>A0A9D2HM27</accession>
<feature type="domain" description="Cytidyltransferase-like" evidence="13">
    <location>
        <begin position="20"/>
        <end position="207"/>
    </location>
</feature>
<keyword evidence="8 11" id="KW-0067">ATP-binding</keyword>
<dbReference type="EC" id="2.7.7.18" evidence="11"/>
<evidence type="ECO:0000256" key="6">
    <source>
        <dbReference type="ARBA" id="ARBA00022695"/>
    </source>
</evidence>
<protein>
    <recommendedName>
        <fullName evidence="11">Probable nicotinate-nucleotide adenylyltransferase</fullName>
        <ecNumber evidence="11">2.7.7.18</ecNumber>
    </recommendedName>
    <alternativeName>
        <fullName evidence="11">Deamido-NAD(+) diphosphorylase</fullName>
    </alternativeName>
    <alternativeName>
        <fullName evidence="11">Deamido-NAD(+) pyrophosphorylase</fullName>
    </alternativeName>
    <alternativeName>
        <fullName evidence="11">Nicotinate mononucleotide adenylyltransferase</fullName>
        <shortName evidence="11">NaMN adenylyltransferase</shortName>
    </alternativeName>
</protein>
<dbReference type="InterPro" id="IPR014729">
    <property type="entry name" value="Rossmann-like_a/b/a_fold"/>
</dbReference>
<name>A0A9D2HM27_9BACT</name>
<comment type="catalytic activity">
    <reaction evidence="10 11">
        <text>nicotinate beta-D-ribonucleotide + ATP + H(+) = deamido-NAD(+) + diphosphate</text>
        <dbReference type="Rhea" id="RHEA:22860"/>
        <dbReference type="ChEBI" id="CHEBI:15378"/>
        <dbReference type="ChEBI" id="CHEBI:30616"/>
        <dbReference type="ChEBI" id="CHEBI:33019"/>
        <dbReference type="ChEBI" id="CHEBI:57502"/>
        <dbReference type="ChEBI" id="CHEBI:58437"/>
        <dbReference type="EC" id="2.7.7.18"/>
    </reaction>
</comment>
<keyword evidence="9 11" id="KW-0520">NAD</keyword>
<gene>
    <name evidence="11 14" type="primary">nadD</name>
    <name evidence="14" type="ORF">H9784_01030</name>
</gene>
<dbReference type="InterPro" id="IPR005248">
    <property type="entry name" value="NadD/NMNAT"/>
</dbReference>
<evidence type="ECO:0000256" key="11">
    <source>
        <dbReference type="HAMAP-Rule" id="MF_00244"/>
    </source>
</evidence>
<comment type="similarity">
    <text evidence="3 11">Belongs to the NadD family.</text>
</comment>
<sequence length="244" mass="27071">MRRDAGTSDSPSRRAPGRALLGGSFNPPHVGHLRLAIEVREALGGLVDMLDLVPCGNPPHKEPDSLLPFALRAEMTRAAVRGLSGIGVSEEEGSRRGRSYTWDTLSGYRQALPGRELYFVIGMPDFAQIHTWHRGLELPRLCHFVVVARGEQTDAPFREAARRLWPDACSVPPLLPQSSCMALPGGGLAHYLPLPWLAVSASRIRRRWLDGLNVDFLIPRAVDELLRIRHKEVAEHWKSDGMPC</sequence>
<organism evidence="14 15">
    <name type="scientific">Candidatus Desulfovibrio intestinavium</name>
    <dbReference type="NCBI Taxonomy" id="2838534"/>
    <lineage>
        <taxon>Bacteria</taxon>
        <taxon>Pseudomonadati</taxon>
        <taxon>Thermodesulfobacteriota</taxon>
        <taxon>Desulfovibrionia</taxon>
        <taxon>Desulfovibrionales</taxon>
        <taxon>Desulfovibrionaceae</taxon>
        <taxon>Desulfovibrio</taxon>
    </lineage>
</organism>
<dbReference type="GO" id="GO:0004515">
    <property type="term" value="F:nicotinate-nucleotide adenylyltransferase activity"/>
    <property type="evidence" value="ECO:0007669"/>
    <property type="project" value="UniProtKB-UniRule"/>
</dbReference>
<dbReference type="Gene3D" id="3.40.50.620">
    <property type="entry name" value="HUPs"/>
    <property type="match status" value="1"/>
</dbReference>
<evidence type="ECO:0000256" key="2">
    <source>
        <dbReference type="ARBA" id="ARBA00005019"/>
    </source>
</evidence>
<feature type="region of interest" description="Disordered" evidence="12">
    <location>
        <begin position="1"/>
        <end position="23"/>
    </location>
</feature>
<dbReference type="EMBL" id="DWZD01000007">
    <property type="protein sequence ID" value="HJA78143.1"/>
    <property type="molecule type" value="Genomic_DNA"/>
</dbReference>
<keyword evidence="5 11" id="KW-0808">Transferase</keyword>
<dbReference type="AlphaFoldDB" id="A0A9D2HM27"/>
<comment type="function">
    <text evidence="1 11">Catalyzes the reversible adenylation of nicotinate mononucleotide (NaMN) to nicotinic acid adenine dinucleotide (NaAD).</text>
</comment>
<evidence type="ECO:0000313" key="15">
    <source>
        <dbReference type="Proteomes" id="UP000823821"/>
    </source>
</evidence>
<keyword evidence="4 11" id="KW-0662">Pyridine nucleotide biosynthesis</keyword>
<evidence type="ECO:0000259" key="13">
    <source>
        <dbReference type="Pfam" id="PF01467"/>
    </source>
</evidence>
<evidence type="ECO:0000256" key="7">
    <source>
        <dbReference type="ARBA" id="ARBA00022741"/>
    </source>
</evidence>
<dbReference type="CDD" id="cd02165">
    <property type="entry name" value="NMNAT"/>
    <property type="match status" value="1"/>
</dbReference>
<keyword evidence="7 11" id="KW-0547">Nucleotide-binding</keyword>
<evidence type="ECO:0000256" key="1">
    <source>
        <dbReference type="ARBA" id="ARBA00002324"/>
    </source>
</evidence>
<dbReference type="Pfam" id="PF01467">
    <property type="entry name" value="CTP_transf_like"/>
    <property type="match status" value="1"/>
</dbReference>
<dbReference type="NCBIfam" id="TIGR00482">
    <property type="entry name" value="nicotinate (nicotinamide) nucleotide adenylyltransferase"/>
    <property type="match status" value="1"/>
</dbReference>